<feature type="transmembrane region" description="Helical" evidence="1">
    <location>
        <begin position="145"/>
        <end position="163"/>
    </location>
</feature>
<protein>
    <recommendedName>
        <fullName evidence="4">Metal ABC transporter permease</fullName>
    </recommendedName>
</protein>
<dbReference type="Pfam" id="PF12822">
    <property type="entry name" value="ECF_trnsprt"/>
    <property type="match status" value="1"/>
</dbReference>
<feature type="transmembrane region" description="Helical" evidence="1">
    <location>
        <begin position="12"/>
        <end position="29"/>
    </location>
</feature>
<keyword evidence="1" id="KW-0472">Membrane</keyword>
<feature type="transmembrane region" description="Helical" evidence="1">
    <location>
        <begin position="41"/>
        <end position="65"/>
    </location>
</feature>
<evidence type="ECO:0000313" key="2">
    <source>
        <dbReference type="EMBL" id="KGX85952.1"/>
    </source>
</evidence>
<dbReference type="Gene3D" id="1.10.1760.20">
    <property type="match status" value="1"/>
</dbReference>
<feature type="transmembrane region" description="Helical" evidence="1">
    <location>
        <begin position="71"/>
        <end position="92"/>
    </location>
</feature>
<organism evidence="2 3">
    <name type="scientific">Pontibacillus litoralis JSM 072002</name>
    <dbReference type="NCBI Taxonomy" id="1385512"/>
    <lineage>
        <taxon>Bacteria</taxon>
        <taxon>Bacillati</taxon>
        <taxon>Bacillota</taxon>
        <taxon>Bacilli</taxon>
        <taxon>Bacillales</taxon>
        <taxon>Bacillaceae</taxon>
        <taxon>Pontibacillus</taxon>
    </lineage>
</organism>
<dbReference type="STRING" id="1385512.N784_06160"/>
<accession>A0A0A5HQR0</accession>
<dbReference type="eggNOG" id="COG4720">
    <property type="taxonomic scope" value="Bacteria"/>
</dbReference>
<evidence type="ECO:0008006" key="4">
    <source>
        <dbReference type="Google" id="ProtNLM"/>
    </source>
</evidence>
<name>A0A0A5HQR0_9BACI</name>
<dbReference type="InterPro" id="IPR024529">
    <property type="entry name" value="ECF_trnsprt_substrate-spec"/>
</dbReference>
<sequence>MTYKNGNKVYQLTLIALLAALGTVGRFVFNFAPNIQPVTALIIICGLWLGPVAGITLAVLSTILSNMLLGMGIWTISQIVAWAMIGLLSGLLGKYREKLPLWFIALFGAFAGYFYGFMLSLAYGAVGNHFIAYYIAGLPFDTNHALGNVVFIVVLYPVLSKLFRRFKYQHPFMTEASSERERNKSYVKKSHTE</sequence>
<dbReference type="EMBL" id="AVPG01000017">
    <property type="protein sequence ID" value="KGX85952.1"/>
    <property type="molecule type" value="Genomic_DNA"/>
</dbReference>
<keyword evidence="3" id="KW-1185">Reference proteome</keyword>
<dbReference type="AlphaFoldDB" id="A0A0A5HQR0"/>
<keyword evidence="1" id="KW-1133">Transmembrane helix</keyword>
<dbReference type="RefSeq" id="WP_036834914.1">
    <property type="nucleotide sequence ID" value="NZ_AVPG01000017.1"/>
</dbReference>
<dbReference type="OrthoDB" id="5198189at2"/>
<feature type="transmembrane region" description="Helical" evidence="1">
    <location>
        <begin position="99"/>
        <end position="125"/>
    </location>
</feature>
<keyword evidence="1" id="KW-0812">Transmembrane</keyword>
<gene>
    <name evidence="2" type="ORF">N784_06160</name>
</gene>
<proteinExistence type="predicted"/>
<dbReference type="GO" id="GO:0022857">
    <property type="term" value="F:transmembrane transporter activity"/>
    <property type="evidence" value="ECO:0007669"/>
    <property type="project" value="InterPro"/>
</dbReference>
<comment type="caution">
    <text evidence="2">The sequence shown here is derived from an EMBL/GenBank/DDBJ whole genome shotgun (WGS) entry which is preliminary data.</text>
</comment>
<dbReference type="Proteomes" id="UP000030401">
    <property type="component" value="Unassembled WGS sequence"/>
</dbReference>
<reference evidence="2 3" key="1">
    <citation type="submission" date="2013-08" db="EMBL/GenBank/DDBJ databases">
        <authorList>
            <person name="Huang J."/>
            <person name="Wang G."/>
        </authorList>
    </citation>
    <scope>NUCLEOTIDE SEQUENCE [LARGE SCALE GENOMIC DNA]</scope>
    <source>
        <strain evidence="2 3">JSM 072002</strain>
    </source>
</reference>
<evidence type="ECO:0000313" key="3">
    <source>
        <dbReference type="Proteomes" id="UP000030401"/>
    </source>
</evidence>
<evidence type="ECO:0000256" key="1">
    <source>
        <dbReference type="SAM" id="Phobius"/>
    </source>
</evidence>